<dbReference type="Proteomes" id="UP000192731">
    <property type="component" value="Unassembled WGS sequence"/>
</dbReference>
<dbReference type="AlphaFoldDB" id="A0A1W1V7T4"/>
<dbReference type="EMBL" id="FWWT01000016">
    <property type="protein sequence ID" value="SMB89091.1"/>
    <property type="molecule type" value="Genomic_DNA"/>
</dbReference>
<keyword evidence="2" id="KW-1185">Reference proteome</keyword>
<dbReference type="STRING" id="656914.SAMN00017405_0569"/>
<accession>A0A1W1V7T4</accession>
<dbReference type="RefSeq" id="WP_084052955.1">
    <property type="nucleotide sequence ID" value="NZ_FWWT01000016.1"/>
</dbReference>
<name>A0A1W1V7T4_DESTI</name>
<evidence type="ECO:0000313" key="2">
    <source>
        <dbReference type="Proteomes" id="UP000192731"/>
    </source>
</evidence>
<sequence>MAAALVGKQIGDLLEKGTVPKEYQRFGSTVEEIFDDIRQLKLTYGDKTTEISPGAIGLYSYLNRVSVGVQQLMALNRKFMLEHIDRTDIVPLTELAAKVTGLKTFEELTEQELDNI</sequence>
<gene>
    <name evidence="1" type="ORF">SAMN00017405_0569</name>
</gene>
<dbReference type="OrthoDB" id="9758182at2"/>
<proteinExistence type="predicted"/>
<evidence type="ECO:0000313" key="1">
    <source>
        <dbReference type="EMBL" id="SMB89091.1"/>
    </source>
</evidence>
<reference evidence="1 2" key="1">
    <citation type="submission" date="2017-04" db="EMBL/GenBank/DDBJ databases">
        <authorList>
            <person name="Afonso C.L."/>
            <person name="Miller P.J."/>
            <person name="Scott M.A."/>
            <person name="Spackman E."/>
            <person name="Goraichik I."/>
            <person name="Dimitrov K.M."/>
            <person name="Suarez D.L."/>
            <person name="Swayne D.E."/>
        </authorList>
    </citation>
    <scope>NUCLEOTIDE SEQUENCE [LARGE SCALE GENOMIC DNA]</scope>
    <source>
        <strain evidence="1 2">DSM 11270</strain>
    </source>
</reference>
<protein>
    <submittedName>
        <fullName evidence="1">Uncharacterized protein</fullName>
    </submittedName>
</protein>
<organism evidence="1 2">
    <name type="scientific">Desulfonispora thiosulfatigenes DSM 11270</name>
    <dbReference type="NCBI Taxonomy" id="656914"/>
    <lineage>
        <taxon>Bacteria</taxon>
        <taxon>Bacillati</taxon>
        <taxon>Bacillota</taxon>
        <taxon>Clostridia</taxon>
        <taxon>Eubacteriales</taxon>
        <taxon>Peptococcaceae</taxon>
        <taxon>Desulfonispora</taxon>
    </lineage>
</organism>